<dbReference type="HOGENOM" id="CLU_035509_15_0_1"/>
<feature type="transmembrane region" description="Helical" evidence="1">
    <location>
        <begin position="104"/>
        <end position="122"/>
    </location>
</feature>
<name>A0A0C9W5W7_SPHS4</name>
<evidence type="ECO:0000313" key="3">
    <source>
        <dbReference type="EMBL" id="KIJ47916.1"/>
    </source>
</evidence>
<evidence type="ECO:0000313" key="4">
    <source>
        <dbReference type="Proteomes" id="UP000054279"/>
    </source>
</evidence>
<keyword evidence="1" id="KW-0472">Membrane</keyword>
<feature type="transmembrane region" description="Helical" evidence="1">
    <location>
        <begin position="187"/>
        <end position="208"/>
    </location>
</feature>
<feature type="transmembrane region" description="Helical" evidence="1">
    <location>
        <begin position="62"/>
        <end position="84"/>
    </location>
</feature>
<accession>A0A0C9W5W7</accession>
<dbReference type="Pfam" id="PF20151">
    <property type="entry name" value="DUF6533"/>
    <property type="match status" value="1"/>
</dbReference>
<keyword evidence="4" id="KW-1185">Reference proteome</keyword>
<keyword evidence="1" id="KW-0812">Transmembrane</keyword>
<dbReference type="EMBL" id="KN837100">
    <property type="protein sequence ID" value="KIJ47916.1"/>
    <property type="molecule type" value="Genomic_DNA"/>
</dbReference>
<sequence>MANHLASLEQPSLSVSYILTNVRGVRQATVASVCWLIYDHFLSLDDEINYVWKIKGWSFGKILFLINRYIGFAACLFDVIVLLQGPVPTSVCQALLIWRGLIRHFLYFCVEVILLGRLYAIYDSNKRVLLCLCLFFGVEVAVTLWMVGVTYSPAAVRSRPQATLPINPGGCLGIFPPWAGAPTGVKLISLPLFCYQVIMSGLMVWKAWKSYREKSGSVLLTIVMRDCVYYYLLMSLLIGVNITWSGKDFTSYQAGIKWLSAISVVLANRLFLNTRKRCYRKDPTIPAVGSTGF</sequence>
<protein>
    <recommendedName>
        <fullName evidence="2">DUF6533 domain-containing protein</fullName>
    </recommendedName>
</protein>
<reference evidence="3 4" key="1">
    <citation type="submission" date="2014-06" db="EMBL/GenBank/DDBJ databases">
        <title>Evolutionary Origins and Diversification of the Mycorrhizal Mutualists.</title>
        <authorList>
            <consortium name="DOE Joint Genome Institute"/>
            <consortium name="Mycorrhizal Genomics Consortium"/>
            <person name="Kohler A."/>
            <person name="Kuo A."/>
            <person name="Nagy L.G."/>
            <person name="Floudas D."/>
            <person name="Copeland A."/>
            <person name="Barry K.W."/>
            <person name="Cichocki N."/>
            <person name="Veneault-Fourrey C."/>
            <person name="LaButti K."/>
            <person name="Lindquist E.A."/>
            <person name="Lipzen A."/>
            <person name="Lundell T."/>
            <person name="Morin E."/>
            <person name="Murat C."/>
            <person name="Riley R."/>
            <person name="Ohm R."/>
            <person name="Sun H."/>
            <person name="Tunlid A."/>
            <person name="Henrissat B."/>
            <person name="Grigoriev I.V."/>
            <person name="Hibbett D.S."/>
            <person name="Martin F."/>
        </authorList>
    </citation>
    <scope>NUCLEOTIDE SEQUENCE [LARGE SCALE GENOMIC DNA]</scope>
    <source>
        <strain evidence="3 4">SS14</strain>
    </source>
</reference>
<feature type="transmembrane region" description="Helical" evidence="1">
    <location>
        <begin position="252"/>
        <end position="272"/>
    </location>
</feature>
<proteinExistence type="predicted"/>
<feature type="transmembrane region" description="Helical" evidence="1">
    <location>
        <begin position="228"/>
        <end position="246"/>
    </location>
</feature>
<keyword evidence="1" id="KW-1133">Transmembrane helix</keyword>
<gene>
    <name evidence="3" type="ORF">M422DRAFT_66466</name>
</gene>
<evidence type="ECO:0000259" key="2">
    <source>
        <dbReference type="Pfam" id="PF20151"/>
    </source>
</evidence>
<dbReference type="OrthoDB" id="3349377at2759"/>
<dbReference type="AlphaFoldDB" id="A0A0C9W5W7"/>
<organism evidence="3 4">
    <name type="scientific">Sphaerobolus stellatus (strain SS14)</name>
    <dbReference type="NCBI Taxonomy" id="990650"/>
    <lineage>
        <taxon>Eukaryota</taxon>
        <taxon>Fungi</taxon>
        <taxon>Dikarya</taxon>
        <taxon>Basidiomycota</taxon>
        <taxon>Agaricomycotina</taxon>
        <taxon>Agaricomycetes</taxon>
        <taxon>Phallomycetidae</taxon>
        <taxon>Geastrales</taxon>
        <taxon>Sphaerobolaceae</taxon>
        <taxon>Sphaerobolus</taxon>
    </lineage>
</organism>
<feature type="domain" description="DUF6533" evidence="2">
    <location>
        <begin position="28"/>
        <end position="72"/>
    </location>
</feature>
<dbReference type="Proteomes" id="UP000054279">
    <property type="component" value="Unassembled WGS sequence"/>
</dbReference>
<evidence type="ECO:0000256" key="1">
    <source>
        <dbReference type="SAM" id="Phobius"/>
    </source>
</evidence>
<dbReference type="InterPro" id="IPR045340">
    <property type="entry name" value="DUF6533"/>
</dbReference>
<feature type="transmembrane region" description="Helical" evidence="1">
    <location>
        <begin position="129"/>
        <end position="151"/>
    </location>
</feature>